<gene>
    <name evidence="3" type="ORF">ACFSSE_03290</name>
</gene>
<dbReference type="PANTHER" id="PTHR34220:SF7">
    <property type="entry name" value="SENSOR HISTIDINE KINASE YPDA"/>
    <property type="match status" value="1"/>
</dbReference>
<dbReference type="SUPFAM" id="SSF55874">
    <property type="entry name" value="ATPase domain of HSP90 chaperone/DNA topoisomerase II/histidine kinase"/>
    <property type="match status" value="1"/>
</dbReference>
<dbReference type="EC" id="2.7.13.3" evidence="3"/>
<protein>
    <submittedName>
        <fullName evidence="3">Sensor histidine kinase</fullName>
        <ecNumber evidence="3">2.7.13.3</ecNumber>
    </submittedName>
</protein>
<dbReference type="InterPro" id="IPR050640">
    <property type="entry name" value="Bact_2-comp_sensor_kinase"/>
</dbReference>
<accession>A0ABW5TQ53</accession>
<dbReference type="RefSeq" id="WP_379040479.1">
    <property type="nucleotide sequence ID" value="NZ_JBHSKW010000005.1"/>
</dbReference>
<evidence type="ECO:0000313" key="3">
    <source>
        <dbReference type="EMBL" id="MFD2730715.1"/>
    </source>
</evidence>
<feature type="domain" description="Signal transduction histidine kinase internal region" evidence="2">
    <location>
        <begin position="157"/>
        <end position="234"/>
    </location>
</feature>
<sequence>MAASPLNNDIFKWAFLFLIAVFTAIQYYALTLFNIDTNTALKDSIISNVLLVLGCWLISNSLSFYQPKGIKYLFVIIWCKVLACIYVYVLKLFFDNIGLYNGDGIYFFHLSLAIRFMFALLLIGSMAAISILWYNQEENQEITARKNEAEKLTKEIELASLREKLQPHFLFNSLNSISSLTITQPKEARKMVHQLSDFLRGTLRKEDGLSSLQTELEHLELYLAIEKVRFGNRLNTKIFTTPEVLDKNLPTMLLQPLVENAIKFGLYDTLDEVTITLEASFNTPYLVIKITNPFDAETSHTNKGTGFGLTSIIRRLQLLYNRSDLIETQQHHKQFISILKIPQI</sequence>
<keyword evidence="4" id="KW-1185">Reference proteome</keyword>
<dbReference type="Proteomes" id="UP001597546">
    <property type="component" value="Unassembled WGS sequence"/>
</dbReference>
<feature type="transmembrane region" description="Helical" evidence="1">
    <location>
        <begin position="13"/>
        <end position="33"/>
    </location>
</feature>
<keyword evidence="3" id="KW-0808">Transferase</keyword>
<name>A0ABW5TQ53_9SPHI</name>
<dbReference type="PANTHER" id="PTHR34220">
    <property type="entry name" value="SENSOR HISTIDINE KINASE YPDA"/>
    <property type="match status" value="1"/>
</dbReference>
<keyword evidence="1" id="KW-1133">Transmembrane helix</keyword>
<dbReference type="InterPro" id="IPR010559">
    <property type="entry name" value="Sig_transdc_His_kin_internal"/>
</dbReference>
<proteinExistence type="predicted"/>
<dbReference type="GO" id="GO:0004673">
    <property type="term" value="F:protein histidine kinase activity"/>
    <property type="evidence" value="ECO:0007669"/>
    <property type="project" value="UniProtKB-EC"/>
</dbReference>
<comment type="caution">
    <text evidence="3">The sequence shown here is derived from an EMBL/GenBank/DDBJ whole genome shotgun (WGS) entry which is preliminary data.</text>
</comment>
<keyword evidence="3" id="KW-0418">Kinase</keyword>
<keyword evidence="1" id="KW-0472">Membrane</keyword>
<dbReference type="Gene3D" id="3.30.565.10">
    <property type="entry name" value="Histidine kinase-like ATPase, C-terminal domain"/>
    <property type="match status" value="1"/>
</dbReference>
<evidence type="ECO:0000256" key="1">
    <source>
        <dbReference type="SAM" id="Phobius"/>
    </source>
</evidence>
<keyword evidence="1" id="KW-0812">Transmembrane</keyword>
<dbReference type="Pfam" id="PF06580">
    <property type="entry name" value="His_kinase"/>
    <property type="match status" value="1"/>
</dbReference>
<feature type="transmembrane region" description="Helical" evidence="1">
    <location>
        <begin position="45"/>
        <end position="66"/>
    </location>
</feature>
<dbReference type="EMBL" id="JBHULV010000008">
    <property type="protein sequence ID" value="MFD2730715.1"/>
    <property type="molecule type" value="Genomic_DNA"/>
</dbReference>
<feature type="transmembrane region" description="Helical" evidence="1">
    <location>
        <begin position="72"/>
        <end position="94"/>
    </location>
</feature>
<reference evidence="4" key="1">
    <citation type="journal article" date="2019" name="Int. J. Syst. Evol. Microbiol.">
        <title>The Global Catalogue of Microorganisms (GCM) 10K type strain sequencing project: providing services to taxonomists for standard genome sequencing and annotation.</title>
        <authorList>
            <consortium name="The Broad Institute Genomics Platform"/>
            <consortium name="The Broad Institute Genome Sequencing Center for Infectious Disease"/>
            <person name="Wu L."/>
            <person name="Ma J."/>
        </authorList>
    </citation>
    <scope>NUCLEOTIDE SEQUENCE [LARGE SCALE GENOMIC DNA]</scope>
    <source>
        <strain evidence="4">KCTC 42456</strain>
    </source>
</reference>
<dbReference type="InterPro" id="IPR036890">
    <property type="entry name" value="HATPase_C_sf"/>
</dbReference>
<organism evidence="3 4">
    <name type="scientific">Pedobacter alpinus</name>
    <dbReference type="NCBI Taxonomy" id="1590643"/>
    <lineage>
        <taxon>Bacteria</taxon>
        <taxon>Pseudomonadati</taxon>
        <taxon>Bacteroidota</taxon>
        <taxon>Sphingobacteriia</taxon>
        <taxon>Sphingobacteriales</taxon>
        <taxon>Sphingobacteriaceae</taxon>
        <taxon>Pedobacter</taxon>
    </lineage>
</organism>
<evidence type="ECO:0000259" key="2">
    <source>
        <dbReference type="Pfam" id="PF06580"/>
    </source>
</evidence>
<feature type="transmembrane region" description="Helical" evidence="1">
    <location>
        <begin position="106"/>
        <end position="134"/>
    </location>
</feature>
<evidence type="ECO:0000313" key="4">
    <source>
        <dbReference type="Proteomes" id="UP001597546"/>
    </source>
</evidence>